<dbReference type="PANTHER" id="PTHR34138">
    <property type="entry name" value="CELL SHAPE-DETERMINING PROTEIN MREC"/>
    <property type="match status" value="1"/>
</dbReference>
<dbReference type="Pfam" id="PF04085">
    <property type="entry name" value="MreC"/>
    <property type="match status" value="1"/>
</dbReference>
<dbReference type="InterPro" id="IPR042175">
    <property type="entry name" value="Cell/Rod_MreC_2"/>
</dbReference>
<evidence type="ECO:0000256" key="2">
    <source>
        <dbReference type="ARBA" id="ARBA00013855"/>
    </source>
</evidence>
<evidence type="ECO:0000256" key="4">
    <source>
        <dbReference type="ARBA" id="ARBA00032089"/>
    </source>
</evidence>
<evidence type="ECO:0000256" key="1">
    <source>
        <dbReference type="ARBA" id="ARBA00009369"/>
    </source>
</evidence>
<gene>
    <name evidence="7" type="ORF">A2633_05335</name>
</gene>
<name>A0A1G2K3A0_9BACT</name>
<dbReference type="Gene3D" id="2.40.10.340">
    <property type="entry name" value="Rod shape-determining protein MreC, domain 1"/>
    <property type="match status" value="1"/>
</dbReference>
<dbReference type="EMBL" id="MHQC01000047">
    <property type="protein sequence ID" value="OGZ93909.1"/>
    <property type="molecule type" value="Genomic_DNA"/>
</dbReference>
<dbReference type="PANTHER" id="PTHR34138:SF1">
    <property type="entry name" value="CELL SHAPE-DETERMINING PROTEIN MREC"/>
    <property type="match status" value="1"/>
</dbReference>
<evidence type="ECO:0000259" key="6">
    <source>
        <dbReference type="Pfam" id="PF04085"/>
    </source>
</evidence>
<accession>A0A1G2K3A0</accession>
<evidence type="ECO:0000256" key="3">
    <source>
        <dbReference type="ARBA" id="ARBA00022960"/>
    </source>
</evidence>
<dbReference type="Proteomes" id="UP000177152">
    <property type="component" value="Unassembled WGS sequence"/>
</dbReference>
<dbReference type="Gene3D" id="2.40.10.350">
    <property type="entry name" value="Rod shape-determining protein MreC, domain 2"/>
    <property type="match status" value="1"/>
</dbReference>
<dbReference type="InterPro" id="IPR042177">
    <property type="entry name" value="Cell/Rod_1"/>
</dbReference>
<feature type="coiled-coil region" evidence="5">
    <location>
        <begin position="66"/>
        <end position="96"/>
    </location>
</feature>
<feature type="domain" description="Rod shape-determining protein MreC beta-barrel core" evidence="6">
    <location>
        <begin position="129"/>
        <end position="252"/>
    </location>
</feature>
<dbReference type="AlphaFoldDB" id="A0A1G2K3A0"/>
<dbReference type="GO" id="GO:0005886">
    <property type="term" value="C:plasma membrane"/>
    <property type="evidence" value="ECO:0007669"/>
    <property type="project" value="TreeGrafter"/>
</dbReference>
<protein>
    <recommendedName>
        <fullName evidence="2">Cell shape-determining protein MreC</fullName>
    </recommendedName>
    <alternativeName>
        <fullName evidence="4">Cell shape protein MreC</fullName>
    </alternativeName>
</protein>
<comment type="caution">
    <text evidence="7">The sequence shown here is derived from an EMBL/GenBank/DDBJ whole genome shotgun (WGS) entry which is preliminary data.</text>
</comment>
<dbReference type="GO" id="GO:0008360">
    <property type="term" value="P:regulation of cell shape"/>
    <property type="evidence" value="ECO:0007669"/>
    <property type="project" value="UniProtKB-KW"/>
</dbReference>
<comment type="similarity">
    <text evidence="1">Belongs to the MreC family.</text>
</comment>
<sequence length="273" mass="29480">MKPRTSFFKRNLLVIGLSALAGGSLFFYKTAAPPLLKEYAFWAASPVMVRLAGVSTSVREHTAGFARGTGEEIKRLREENNELAARVNSLASVEKENRDLKDVLKIKDAHPSYSFIPSRLLGFFHEGSDEFIIISGGTTDGIHSDMLVLDAHKVLVGRIVESYGTASKAKLITSPSETLNGTILPSATKVLIKGSGFRELSIELVPGNAEVHTGDIVYSAESAQYVGLIPAVGKVVEVRNSESTVFKSVKAFHLYDPQSSVSGALVVVRRTGE</sequence>
<dbReference type="InterPro" id="IPR007221">
    <property type="entry name" value="MreC"/>
</dbReference>
<reference evidence="7 8" key="1">
    <citation type="journal article" date="2016" name="Nat. Commun.">
        <title>Thousands of microbial genomes shed light on interconnected biogeochemical processes in an aquifer system.</title>
        <authorList>
            <person name="Anantharaman K."/>
            <person name="Brown C.T."/>
            <person name="Hug L.A."/>
            <person name="Sharon I."/>
            <person name="Castelle C.J."/>
            <person name="Probst A.J."/>
            <person name="Thomas B.C."/>
            <person name="Singh A."/>
            <person name="Wilkins M.J."/>
            <person name="Karaoz U."/>
            <person name="Brodie E.L."/>
            <person name="Williams K.H."/>
            <person name="Hubbard S.S."/>
            <person name="Banfield J.F."/>
        </authorList>
    </citation>
    <scope>NUCLEOTIDE SEQUENCE [LARGE SCALE GENOMIC DNA]</scope>
</reference>
<keyword evidence="5" id="KW-0175">Coiled coil</keyword>
<dbReference type="InterPro" id="IPR055342">
    <property type="entry name" value="MreC_beta-barrel_core"/>
</dbReference>
<evidence type="ECO:0000313" key="7">
    <source>
        <dbReference type="EMBL" id="OGZ93909.1"/>
    </source>
</evidence>
<organism evidence="7 8">
    <name type="scientific">Candidatus Sungbacteria bacterium RIFCSPHIGHO2_01_FULL_47_32</name>
    <dbReference type="NCBI Taxonomy" id="1802264"/>
    <lineage>
        <taxon>Bacteria</taxon>
        <taxon>Candidatus Sungiibacteriota</taxon>
    </lineage>
</organism>
<keyword evidence="3" id="KW-0133">Cell shape</keyword>
<evidence type="ECO:0000256" key="5">
    <source>
        <dbReference type="SAM" id="Coils"/>
    </source>
</evidence>
<evidence type="ECO:0000313" key="8">
    <source>
        <dbReference type="Proteomes" id="UP000177152"/>
    </source>
</evidence>
<proteinExistence type="inferred from homology"/>